<evidence type="ECO:0000313" key="1">
    <source>
        <dbReference type="EMBL" id="MBW0464628.1"/>
    </source>
</evidence>
<gene>
    <name evidence="1" type="ORF">O181_004343</name>
</gene>
<dbReference type="EMBL" id="AVOT02000834">
    <property type="protein sequence ID" value="MBW0464628.1"/>
    <property type="molecule type" value="Genomic_DNA"/>
</dbReference>
<sequence length="111" mass="12361">MRDLVPTIDRISLLYICNPSFEITLFYHDTELFYQVENITVVLALMSSCNPHKSYLGSVHDSHSESSIEYVLTQSSMSPKIQLKTPIASSMNLSGLNIDVGNATSQTSSTW</sequence>
<dbReference type="Proteomes" id="UP000765509">
    <property type="component" value="Unassembled WGS sequence"/>
</dbReference>
<accession>A0A9Q3BG59</accession>
<organism evidence="1 2">
    <name type="scientific">Austropuccinia psidii MF-1</name>
    <dbReference type="NCBI Taxonomy" id="1389203"/>
    <lineage>
        <taxon>Eukaryota</taxon>
        <taxon>Fungi</taxon>
        <taxon>Dikarya</taxon>
        <taxon>Basidiomycota</taxon>
        <taxon>Pucciniomycotina</taxon>
        <taxon>Pucciniomycetes</taxon>
        <taxon>Pucciniales</taxon>
        <taxon>Sphaerophragmiaceae</taxon>
        <taxon>Austropuccinia</taxon>
    </lineage>
</organism>
<dbReference type="AlphaFoldDB" id="A0A9Q3BG59"/>
<proteinExistence type="predicted"/>
<protein>
    <submittedName>
        <fullName evidence="1">Uncharacterized protein</fullName>
    </submittedName>
</protein>
<evidence type="ECO:0000313" key="2">
    <source>
        <dbReference type="Proteomes" id="UP000765509"/>
    </source>
</evidence>
<reference evidence="1" key="1">
    <citation type="submission" date="2021-03" db="EMBL/GenBank/DDBJ databases">
        <title>Draft genome sequence of rust myrtle Austropuccinia psidii MF-1, a brazilian biotype.</title>
        <authorList>
            <person name="Quecine M.C."/>
            <person name="Pachon D.M.R."/>
            <person name="Bonatelli M.L."/>
            <person name="Correr F.H."/>
            <person name="Franceschini L.M."/>
            <person name="Leite T.F."/>
            <person name="Margarido G.R.A."/>
            <person name="Almeida C.A."/>
            <person name="Ferrarezi J.A."/>
            <person name="Labate C.A."/>
        </authorList>
    </citation>
    <scope>NUCLEOTIDE SEQUENCE</scope>
    <source>
        <strain evidence="1">MF-1</strain>
    </source>
</reference>
<comment type="caution">
    <text evidence="1">The sequence shown here is derived from an EMBL/GenBank/DDBJ whole genome shotgun (WGS) entry which is preliminary data.</text>
</comment>
<name>A0A9Q3BG59_9BASI</name>
<keyword evidence="2" id="KW-1185">Reference proteome</keyword>